<feature type="region of interest" description="Disordered" evidence="1">
    <location>
        <begin position="288"/>
        <end position="313"/>
    </location>
</feature>
<organism evidence="2 3">
    <name type="scientific">Sitophilus oryzae</name>
    <name type="common">Rice weevil</name>
    <name type="synonym">Curculio oryzae</name>
    <dbReference type="NCBI Taxonomy" id="7048"/>
    <lineage>
        <taxon>Eukaryota</taxon>
        <taxon>Metazoa</taxon>
        <taxon>Ecdysozoa</taxon>
        <taxon>Arthropoda</taxon>
        <taxon>Hexapoda</taxon>
        <taxon>Insecta</taxon>
        <taxon>Pterygota</taxon>
        <taxon>Neoptera</taxon>
        <taxon>Endopterygota</taxon>
        <taxon>Coleoptera</taxon>
        <taxon>Polyphaga</taxon>
        <taxon>Cucujiformia</taxon>
        <taxon>Curculionidae</taxon>
        <taxon>Dryophthorinae</taxon>
        <taxon>Sitophilus</taxon>
    </lineage>
</organism>
<dbReference type="OrthoDB" id="10536718at2759"/>
<sequence length="313" mass="35325">MSKVFEDYNFPANRIYNADETGITPVHIPGKNLAVKGQRQVGAITSGERGKLVTVLCPKNGITIVTLPPHTYHRLQPLDVCFFGPLKTAYNRECDSFPKSKNCQRIDQSDIAELFKKAYNKTATIEKDVKGFEATGIFPFNRGVINEEEFLITEETMTEGGEPQRQDNNKNKGDSVKKDVENKDKTANKLTKMIKDTVKGNISSKDLVEAGPSGISGQKTVNKMSNDFDTDSESDASVISYTDQDSDNDLEKSVRVTLSFEDIQPTSRFLRKGRKTHSQLFTVTPNKEELKKKEDAKVKKWNWRNQKEPNENY</sequence>
<evidence type="ECO:0000313" key="2">
    <source>
        <dbReference type="Proteomes" id="UP000504635"/>
    </source>
</evidence>
<feature type="region of interest" description="Disordered" evidence="1">
    <location>
        <begin position="157"/>
        <end position="188"/>
    </location>
</feature>
<proteinExistence type="predicted"/>
<dbReference type="AlphaFoldDB" id="A0A6J2XLD4"/>
<evidence type="ECO:0000256" key="1">
    <source>
        <dbReference type="SAM" id="MobiDB-lite"/>
    </source>
</evidence>
<evidence type="ECO:0000313" key="3">
    <source>
        <dbReference type="RefSeq" id="XP_030751695.1"/>
    </source>
</evidence>
<feature type="compositionally biased region" description="Basic and acidic residues" evidence="1">
    <location>
        <begin position="288"/>
        <end position="298"/>
    </location>
</feature>
<name>A0A6J2XLD4_SITOR</name>
<feature type="region of interest" description="Disordered" evidence="1">
    <location>
        <begin position="209"/>
        <end position="233"/>
    </location>
</feature>
<dbReference type="RefSeq" id="XP_030751695.1">
    <property type="nucleotide sequence ID" value="XM_030895835.1"/>
</dbReference>
<gene>
    <name evidence="3" type="primary">LOC115879152</name>
</gene>
<dbReference type="InParanoid" id="A0A6J2XLD4"/>
<feature type="compositionally biased region" description="Basic and acidic residues" evidence="1">
    <location>
        <begin position="162"/>
        <end position="188"/>
    </location>
</feature>
<feature type="compositionally biased region" description="Polar residues" evidence="1">
    <location>
        <begin position="215"/>
        <end position="227"/>
    </location>
</feature>
<keyword evidence="2" id="KW-1185">Reference proteome</keyword>
<reference evidence="3" key="1">
    <citation type="submission" date="2025-08" db="UniProtKB">
        <authorList>
            <consortium name="RefSeq"/>
        </authorList>
    </citation>
    <scope>IDENTIFICATION</scope>
    <source>
        <tissue evidence="3">Gonads</tissue>
    </source>
</reference>
<accession>A0A6J2XLD4</accession>
<dbReference type="Proteomes" id="UP000504635">
    <property type="component" value="Unplaced"/>
</dbReference>
<dbReference type="GeneID" id="115879152"/>
<dbReference type="KEGG" id="soy:115879152"/>
<protein>
    <submittedName>
        <fullName evidence="3">Uncharacterized protein LOC115879152</fullName>
    </submittedName>
</protein>